<dbReference type="InterPro" id="IPR013610">
    <property type="entry name" value="ArdC_N"/>
</dbReference>
<organism evidence="3 4">
    <name type="scientific">Amedibacterium intestinale</name>
    <dbReference type="NCBI Taxonomy" id="2583452"/>
    <lineage>
        <taxon>Bacteria</taxon>
        <taxon>Bacillati</taxon>
        <taxon>Bacillota</taxon>
        <taxon>Erysipelotrichia</taxon>
        <taxon>Erysipelotrichales</taxon>
        <taxon>Erysipelotrichaceae</taxon>
        <taxon>Amedibacterium</taxon>
    </lineage>
</organism>
<proteinExistence type="predicted"/>
<accession>A0A6N4TE69</accession>
<sequence length="414" mass="47910">MKPNKTREMLKERYLDALKEDKIPWERGWGASRLYNGTSNHTYKGVNKMLLQYLCTERGYTDPRFYTFNQVKNMGLHLDETAKGNGIPVEFWSLYDRENKKTISSEDYEKIKKEEPERAEKIRWMCRNYYVFNASHVKGLEPLQEQKIEPFDDSRLKLFTENLIKNMDVDYSEPVGNERAYYNSAKDRVVLPPSDSFRSEEDYYAVKLHELAHATGHESRLNRPLGNTFGSIDYAKEELRAEIASSFVNSGLGIISSSVMENHKAYIQSWIRIIEDKESELFSAISDAEKIADYMEKTGGINLKMEEKKKPSLKVDIELEEGESLSEMLDDEERLSVDNIKKFQSLIINVKESGESLLTNLKIETEKVKDASDKGKSLSEVVLEEAKEQGTGERFIEKLSEEKEQEILTETMNF</sequence>
<evidence type="ECO:0000259" key="1">
    <source>
        <dbReference type="Pfam" id="PF08401"/>
    </source>
</evidence>
<evidence type="ECO:0000313" key="3">
    <source>
        <dbReference type="EMBL" id="BBK21456.1"/>
    </source>
</evidence>
<dbReference type="GO" id="GO:0003697">
    <property type="term" value="F:single-stranded DNA binding"/>
    <property type="evidence" value="ECO:0007669"/>
    <property type="project" value="InterPro"/>
</dbReference>
<feature type="domain" description="Polyvalent protein metallopeptidase" evidence="2">
    <location>
        <begin position="161"/>
        <end position="286"/>
    </location>
</feature>
<name>A0A6N4TE69_9FIRM</name>
<evidence type="ECO:0000313" key="4">
    <source>
        <dbReference type="Proteomes" id="UP000464754"/>
    </source>
</evidence>
<reference evidence="4" key="1">
    <citation type="submission" date="2019-05" db="EMBL/GenBank/DDBJ databases">
        <title>Complete genome sequencing of Absiella argi strain JCM 30884.</title>
        <authorList>
            <person name="Sakamoto M."/>
            <person name="Murakami T."/>
            <person name="Mori H."/>
        </authorList>
    </citation>
    <scope>NUCLEOTIDE SEQUENCE [LARGE SCALE GENOMIC DNA]</scope>
    <source>
        <strain evidence="4">JCM 30884</strain>
    </source>
</reference>
<gene>
    <name evidence="3" type="ORF">Aargi30884_03590</name>
</gene>
<feature type="domain" description="N-terminal" evidence="1">
    <location>
        <begin position="7"/>
        <end position="132"/>
    </location>
</feature>
<dbReference type="Pfam" id="PF18818">
    <property type="entry name" value="MPTase-PolyVal"/>
    <property type="match status" value="1"/>
</dbReference>
<keyword evidence="4" id="KW-1185">Reference proteome</keyword>
<evidence type="ECO:0008006" key="5">
    <source>
        <dbReference type="Google" id="ProtNLM"/>
    </source>
</evidence>
<dbReference type="InterPro" id="IPR041459">
    <property type="entry name" value="MPTase-PolyVal"/>
</dbReference>
<dbReference type="Proteomes" id="UP000464754">
    <property type="component" value="Chromosome"/>
</dbReference>
<dbReference type="RefSeq" id="WP_163051369.1">
    <property type="nucleotide sequence ID" value="NZ_AP019695.1"/>
</dbReference>
<dbReference type="KEGG" id="aarg:Aargi30884_03590"/>
<dbReference type="AlphaFoldDB" id="A0A6N4TE69"/>
<protein>
    <recommendedName>
        <fullName evidence="5">DNA primase</fullName>
    </recommendedName>
</protein>
<evidence type="ECO:0000259" key="2">
    <source>
        <dbReference type="Pfam" id="PF18818"/>
    </source>
</evidence>
<dbReference type="EMBL" id="AP019695">
    <property type="protein sequence ID" value="BBK21456.1"/>
    <property type="molecule type" value="Genomic_DNA"/>
</dbReference>
<dbReference type="Pfam" id="PF08401">
    <property type="entry name" value="ArdcN"/>
    <property type="match status" value="1"/>
</dbReference>